<dbReference type="PANTHER" id="PTHR13491">
    <property type="entry name" value="ZCCHC10 PROTEIN"/>
    <property type="match status" value="1"/>
</dbReference>
<evidence type="ECO:0000313" key="1">
    <source>
        <dbReference type="EMBL" id="PIK51446.1"/>
    </source>
</evidence>
<dbReference type="GO" id="GO:0003676">
    <property type="term" value="F:nucleic acid binding"/>
    <property type="evidence" value="ECO:0007669"/>
    <property type="project" value="InterPro"/>
</dbReference>
<dbReference type="AlphaFoldDB" id="A0A2G8KTX0"/>
<dbReference type="EMBL" id="MRZV01000372">
    <property type="protein sequence ID" value="PIK51446.1"/>
    <property type="molecule type" value="Genomic_DNA"/>
</dbReference>
<dbReference type="PANTHER" id="PTHR13491:SF0">
    <property type="entry name" value="ZINC FINGER CCHC DOMAIN-CONTAINING PROTEIN 10"/>
    <property type="match status" value="1"/>
</dbReference>
<keyword evidence="2" id="KW-1185">Reference proteome</keyword>
<comment type="caution">
    <text evidence="1">The sequence shown here is derived from an EMBL/GenBank/DDBJ whole genome shotgun (WGS) entry which is preliminary data.</text>
</comment>
<dbReference type="Pfam" id="PF13917">
    <property type="entry name" value="zf-CCHC_3"/>
    <property type="match status" value="1"/>
</dbReference>
<protein>
    <submittedName>
        <fullName evidence="1">Putative zinc finger CCHC domain-containing protein 10</fullName>
    </submittedName>
</protein>
<evidence type="ECO:0000313" key="2">
    <source>
        <dbReference type="Proteomes" id="UP000230750"/>
    </source>
</evidence>
<name>A0A2G8KTX0_STIJA</name>
<sequence length="125" mass="14344">MATRIALIHAKQNENKMNIKCQKCLEKGHWTYECTGKRKYLHRPSRVEVLDKKLKEKEKKKKEIKDSIGEKIRMMEMKNDKDQMGNPPLPQQQTHLLILAVAHRVAAPTAEIDSSSSSSSDDSSR</sequence>
<dbReference type="GO" id="GO:0008270">
    <property type="term" value="F:zinc ion binding"/>
    <property type="evidence" value="ECO:0007669"/>
    <property type="project" value="InterPro"/>
</dbReference>
<dbReference type="SUPFAM" id="SSF57756">
    <property type="entry name" value="Retrovirus zinc finger-like domains"/>
    <property type="match status" value="1"/>
</dbReference>
<organism evidence="1 2">
    <name type="scientific">Stichopus japonicus</name>
    <name type="common">Sea cucumber</name>
    <dbReference type="NCBI Taxonomy" id="307972"/>
    <lineage>
        <taxon>Eukaryota</taxon>
        <taxon>Metazoa</taxon>
        <taxon>Echinodermata</taxon>
        <taxon>Eleutherozoa</taxon>
        <taxon>Echinozoa</taxon>
        <taxon>Holothuroidea</taxon>
        <taxon>Aspidochirotacea</taxon>
        <taxon>Aspidochirotida</taxon>
        <taxon>Stichopodidae</taxon>
        <taxon>Apostichopus</taxon>
    </lineage>
</organism>
<dbReference type="InterPro" id="IPR036875">
    <property type="entry name" value="Znf_CCHC_sf"/>
</dbReference>
<proteinExistence type="predicted"/>
<gene>
    <name evidence="1" type="ORF">BSL78_11652</name>
</gene>
<reference evidence="1 2" key="1">
    <citation type="journal article" date="2017" name="PLoS Biol.">
        <title>The sea cucumber genome provides insights into morphological evolution and visceral regeneration.</title>
        <authorList>
            <person name="Zhang X."/>
            <person name="Sun L."/>
            <person name="Yuan J."/>
            <person name="Sun Y."/>
            <person name="Gao Y."/>
            <person name="Zhang L."/>
            <person name="Li S."/>
            <person name="Dai H."/>
            <person name="Hamel J.F."/>
            <person name="Liu C."/>
            <person name="Yu Y."/>
            <person name="Liu S."/>
            <person name="Lin W."/>
            <person name="Guo K."/>
            <person name="Jin S."/>
            <person name="Xu P."/>
            <person name="Storey K.B."/>
            <person name="Huan P."/>
            <person name="Zhang T."/>
            <person name="Zhou Y."/>
            <person name="Zhang J."/>
            <person name="Lin C."/>
            <person name="Li X."/>
            <person name="Xing L."/>
            <person name="Huo D."/>
            <person name="Sun M."/>
            <person name="Wang L."/>
            <person name="Mercier A."/>
            <person name="Li F."/>
            <person name="Yang H."/>
            <person name="Xiang J."/>
        </authorList>
    </citation>
    <scope>NUCLEOTIDE SEQUENCE [LARGE SCALE GENOMIC DNA]</scope>
    <source>
        <strain evidence="1">Shaxun</strain>
        <tissue evidence="1">Muscle</tissue>
    </source>
</reference>
<dbReference type="InterPro" id="IPR039715">
    <property type="entry name" value="ZCCHC10"/>
</dbReference>
<dbReference type="OrthoDB" id="437973at2759"/>
<dbReference type="Proteomes" id="UP000230750">
    <property type="component" value="Unassembled WGS sequence"/>
</dbReference>
<accession>A0A2G8KTX0</accession>